<reference evidence="1" key="1">
    <citation type="submission" date="2022-02" db="EMBL/GenBank/DDBJ databases">
        <title>Plant Genome Project.</title>
        <authorList>
            <person name="Zhang R.-G."/>
        </authorList>
    </citation>
    <scope>NUCLEOTIDE SEQUENCE</scope>
    <source>
        <strain evidence="1">AT1</strain>
    </source>
</reference>
<keyword evidence="2" id="KW-1185">Reference proteome</keyword>
<protein>
    <submittedName>
        <fullName evidence="1">Uncharacterized protein</fullName>
    </submittedName>
</protein>
<evidence type="ECO:0000313" key="1">
    <source>
        <dbReference type="EMBL" id="KAI8555197.1"/>
    </source>
</evidence>
<gene>
    <name evidence="1" type="ORF">RHMOL_Rhmol05G0155900</name>
</gene>
<comment type="caution">
    <text evidence="1">The sequence shown here is derived from an EMBL/GenBank/DDBJ whole genome shotgun (WGS) entry which is preliminary data.</text>
</comment>
<dbReference type="Proteomes" id="UP001062846">
    <property type="component" value="Chromosome 5"/>
</dbReference>
<evidence type="ECO:0000313" key="2">
    <source>
        <dbReference type="Proteomes" id="UP001062846"/>
    </source>
</evidence>
<sequence length="104" mass="11478">MQGIGLLPQGIDNWGHVDGKLLGGPGHQVAAQGLPYCLNVFWKSLALNVSKVGLLQGVGHKSTLENTPIQVWQLGRCCEKLCYSLKTLTKTRYVHMTVYRAKPF</sequence>
<accession>A0ACC0NR18</accession>
<proteinExistence type="predicted"/>
<dbReference type="EMBL" id="CM046392">
    <property type="protein sequence ID" value="KAI8555197.1"/>
    <property type="molecule type" value="Genomic_DNA"/>
</dbReference>
<name>A0ACC0NR18_RHOML</name>
<organism evidence="1 2">
    <name type="scientific">Rhododendron molle</name>
    <name type="common">Chinese azalea</name>
    <name type="synonym">Azalea mollis</name>
    <dbReference type="NCBI Taxonomy" id="49168"/>
    <lineage>
        <taxon>Eukaryota</taxon>
        <taxon>Viridiplantae</taxon>
        <taxon>Streptophyta</taxon>
        <taxon>Embryophyta</taxon>
        <taxon>Tracheophyta</taxon>
        <taxon>Spermatophyta</taxon>
        <taxon>Magnoliopsida</taxon>
        <taxon>eudicotyledons</taxon>
        <taxon>Gunneridae</taxon>
        <taxon>Pentapetalae</taxon>
        <taxon>asterids</taxon>
        <taxon>Ericales</taxon>
        <taxon>Ericaceae</taxon>
        <taxon>Ericoideae</taxon>
        <taxon>Rhodoreae</taxon>
        <taxon>Rhododendron</taxon>
    </lineage>
</organism>